<dbReference type="Proteomes" id="UP000608579">
    <property type="component" value="Unassembled WGS sequence"/>
</dbReference>
<dbReference type="InterPro" id="IPR010327">
    <property type="entry name" value="FldB/FldC_alpha/beta"/>
</dbReference>
<dbReference type="GO" id="GO:0046872">
    <property type="term" value="F:metal ion binding"/>
    <property type="evidence" value="ECO:0007669"/>
    <property type="project" value="UniProtKB-KW"/>
</dbReference>
<keyword evidence="2" id="KW-0479">Metal-binding</keyword>
<dbReference type="PANTHER" id="PTHR30548">
    <property type="entry name" value="2-HYDROXYGLUTARYL-COA DEHYDRATASE, D-COMPONENT-RELATED"/>
    <property type="match status" value="1"/>
</dbReference>
<dbReference type="EMBL" id="DQVM01000153">
    <property type="protein sequence ID" value="HIQ30439.1"/>
    <property type="molecule type" value="Genomic_DNA"/>
</dbReference>
<comment type="caution">
    <text evidence="5">The sequence shown here is derived from an EMBL/GenBank/DDBJ whole genome shotgun (WGS) entry which is preliminary data.</text>
</comment>
<keyword evidence="3" id="KW-0408">Iron</keyword>
<comment type="similarity">
    <text evidence="1">Belongs to the FldB/FldC dehydratase alpha/beta subunit family.</text>
</comment>
<gene>
    <name evidence="5" type="ORF">EYH45_07770</name>
</gene>
<evidence type="ECO:0000256" key="3">
    <source>
        <dbReference type="ARBA" id="ARBA00023004"/>
    </source>
</evidence>
<dbReference type="Gene3D" id="3.40.50.11900">
    <property type="match status" value="1"/>
</dbReference>
<evidence type="ECO:0000256" key="4">
    <source>
        <dbReference type="ARBA" id="ARBA00023014"/>
    </source>
</evidence>
<evidence type="ECO:0000256" key="1">
    <source>
        <dbReference type="ARBA" id="ARBA00005806"/>
    </source>
</evidence>
<dbReference type="PANTHER" id="PTHR30548:SF4">
    <property type="entry name" value="SUBUNIT OF OXYGEN-SENSITIVE 2-HYDROXYISOCAPROYL-COA DEHYDRATASE"/>
    <property type="match status" value="1"/>
</dbReference>
<dbReference type="Gene3D" id="3.40.50.11890">
    <property type="match status" value="1"/>
</dbReference>
<evidence type="ECO:0008006" key="7">
    <source>
        <dbReference type="Google" id="ProtNLM"/>
    </source>
</evidence>
<sequence>MITRTRRLMASQEAAEQRLTAEEAGLDNAKRLQGELVKSYYKWVVETKKRGGKVAYCFVMANPAELLRVFNIAPIYPEITSLQISYRGGAPPLISLSEEFGYSTDCCGYVKMGVATVLNKGQTSIGYIPPPDMAMLTYSGCQIYIHWWEQYQYLNKTPLFTVDIPYVRNYDGHVARHDIKYVAAQLEELIPKLEQFTGVRYDEEKLKEYITLSKEAWELWKRCLHMGRLKPSPLDAYFEAIYYMSAITLIRGTEECINFYKTLLQELRRRYEENIGPTPEEKFRLVFEGVPNYPFFKRFWNLFKSWNARCVASTYPKVAGIVDVDAFELNPDKPIESIAEYMIHAYCNWNMLMRTDLIRRYVKEYEADGVVIHSIKSCRSFSMGHGDIREYLIKDLDVPALHIESDHVDPRYYAEAQLKNRVDAFFEALSIRKGV</sequence>
<dbReference type="GO" id="GO:0051536">
    <property type="term" value="F:iron-sulfur cluster binding"/>
    <property type="evidence" value="ECO:0007669"/>
    <property type="project" value="UniProtKB-KW"/>
</dbReference>
<evidence type="ECO:0000256" key="2">
    <source>
        <dbReference type="ARBA" id="ARBA00022723"/>
    </source>
</evidence>
<evidence type="ECO:0000313" key="6">
    <source>
        <dbReference type="Proteomes" id="UP000608579"/>
    </source>
</evidence>
<name>A0A833ECP2_CALS0</name>
<dbReference type="Pfam" id="PF06050">
    <property type="entry name" value="HGD-D"/>
    <property type="match status" value="1"/>
</dbReference>
<protein>
    <recommendedName>
        <fullName evidence="7">Benzoyl-CoA reductase subunit B</fullName>
    </recommendedName>
</protein>
<reference evidence="5" key="1">
    <citation type="journal article" date="2020" name="ISME J.">
        <title>Gammaproteobacteria mediating utilization of methyl-, sulfur- and petroleum organic compounds in deep ocean hydrothermal plumes.</title>
        <authorList>
            <person name="Zhou Z."/>
            <person name="Liu Y."/>
            <person name="Pan J."/>
            <person name="Cron B.R."/>
            <person name="Toner B.M."/>
            <person name="Anantharaman K."/>
            <person name="Breier J.A."/>
            <person name="Dick G.J."/>
            <person name="Li M."/>
        </authorList>
    </citation>
    <scope>NUCLEOTIDE SEQUENCE</scope>
    <source>
        <strain evidence="5">SZUA-1515</strain>
    </source>
</reference>
<evidence type="ECO:0000313" key="5">
    <source>
        <dbReference type="EMBL" id="HIQ30439.1"/>
    </source>
</evidence>
<organism evidence="5 6">
    <name type="scientific">Caldiarchaeum subterraneum</name>
    <dbReference type="NCBI Taxonomy" id="311458"/>
    <lineage>
        <taxon>Archaea</taxon>
        <taxon>Nitrososphaerota</taxon>
        <taxon>Candidatus Caldarchaeales</taxon>
        <taxon>Candidatus Caldarchaeaceae</taxon>
        <taxon>Candidatus Caldarchaeum</taxon>
    </lineage>
</organism>
<dbReference type="AlphaFoldDB" id="A0A833ECP2"/>
<proteinExistence type="inferred from homology"/>
<accession>A0A833ECP2</accession>
<keyword evidence="4" id="KW-0411">Iron-sulfur</keyword>